<dbReference type="InterPro" id="IPR000719">
    <property type="entry name" value="Prot_kinase_dom"/>
</dbReference>
<dbReference type="InterPro" id="IPR017441">
    <property type="entry name" value="Protein_kinase_ATP_BS"/>
</dbReference>
<evidence type="ECO:0000313" key="10">
    <source>
        <dbReference type="Proteomes" id="UP000591131"/>
    </source>
</evidence>
<keyword evidence="1" id="KW-0723">Serine/threonine-protein kinase</keyword>
<dbReference type="PROSITE" id="PS50011">
    <property type="entry name" value="PROTEIN_KINASE_DOM"/>
    <property type="match status" value="1"/>
</dbReference>
<dbReference type="SUPFAM" id="SSF57667">
    <property type="entry name" value="beta-beta-alpha zinc fingers"/>
    <property type="match status" value="1"/>
</dbReference>
<evidence type="ECO:0000259" key="8">
    <source>
        <dbReference type="PROSITE" id="PS50011"/>
    </source>
</evidence>
<keyword evidence="2" id="KW-0808">Transferase</keyword>
<dbReference type="GO" id="GO:0004674">
    <property type="term" value="F:protein serine/threonine kinase activity"/>
    <property type="evidence" value="ECO:0007669"/>
    <property type="project" value="UniProtKB-KW"/>
</dbReference>
<dbReference type="PROSITE" id="PS00108">
    <property type="entry name" value="PROTEIN_KINASE_ST"/>
    <property type="match status" value="1"/>
</dbReference>
<evidence type="ECO:0000256" key="7">
    <source>
        <dbReference type="SAM" id="MobiDB-lite"/>
    </source>
</evidence>
<feature type="binding site" evidence="6">
    <location>
        <position position="995"/>
    </location>
    <ligand>
        <name>ATP</name>
        <dbReference type="ChEBI" id="CHEBI:30616"/>
    </ligand>
</feature>
<keyword evidence="4 9" id="KW-0418">Kinase</keyword>
<dbReference type="GO" id="GO:0005524">
    <property type="term" value="F:ATP binding"/>
    <property type="evidence" value="ECO:0007669"/>
    <property type="project" value="UniProtKB-UniRule"/>
</dbReference>
<keyword evidence="5 6" id="KW-0067">ATP-binding</keyword>
<feature type="region of interest" description="Disordered" evidence="7">
    <location>
        <begin position="836"/>
        <end position="868"/>
    </location>
</feature>
<dbReference type="SMART" id="SM00220">
    <property type="entry name" value="S_TKc"/>
    <property type="match status" value="1"/>
</dbReference>
<evidence type="ECO:0000256" key="1">
    <source>
        <dbReference type="ARBA" id="ARBA00022527"/>
    </source>
</evidence>
<dbReference type="CDD" id="cd13999">
    <property type="entry name" value="STKc_MAP3K-like"/>
    <property type="match status" value="1"/>
</dbReference>
<evidence type="ECO:0000256" key="6">
    <source>
        <dbReference type="PROSITE-ProRule" id="PRU10141"/>
    </source>
</evidence>
<dbReference type="PANTHER" id="PTHR44329">
    <property type="entry name" value="SERINE/THREONINE-PROTEIN KINASE TNNI3K-RELATED"/>
    <property type="match status" value="1"/>
</dbReference>
<dbReference type="InterPro" id="IPR011009">
    <property type="entry name" value="Kinase-like_dom_sf"/>
</dbReference>
<evidence type="ECO:0000256" key="5">
    <source>
        <dbReference type="ARBA" id="ARBA00022840"/>
    </source>
</evidence>
<evidence type="ECO:0000313" key="9">
    <source>
        <dbReference type="EMBL" id="KAF4666744.1"/>
    </source>
</evidence>
<feature type="domain" description="Protein kinase" evidence="8">
    <location>
        <begin position="967"/>
        <end position="1228"/>
    </location>
</feature>
<dbReference type="SUPFAM" id="SSF56112">
    <property type="entry name" value="Protein kinase-like (PK-like)"/>
    <property type="match status" value="1"/>
</dbReference>
<gene>
    <name evidence="9" type="primary">MAP3K7</name>
    <name evidence="9" type="ORF">FOL47_003922</name>
</gene>
<dbReference type="PROSITE" id="PS00107">
    <property type="entry name" value="PROTEIN_KINASE_ATP"/>
    <property type="match status" value="1"/>
</dbReference>
<evidence type="ECO:0000256" key="2">
    <source>
        <dbReference type="ARBA" id="ARBA00022679"/>
    </source>
</evidence>
<name>A0A7J6M5H1_PERCH</name>
<keyword evidence="3 6" id="KW-0547">Nucleotide-binding</keyword>
<evidence type="ECO:0000256" key="3">
    <source>
        <dbReference type="ARBA" id="ARBA00022741"/>
    </source>
</evidence>
<sequence>MGKKNDRRSRSKSHEKSSNWRPKDDSPEEPDDKHDASSGDEEEGEEGFMGTLSVKERAELEEKKVIFVGFDPDGGNSSVKAAAKQYAKAKIEKDQRDQWEQNQKWGAIRSKRAVVTASAREERVMKENYAVYTGEEGEENYIEGEEAGWYYCRLCSKKSATFEMLETHIGSKLHAQRVTCPEWYVADAVPGKGTSPSTCASGSAIASSGDIYATAVARGKEGEVASDGSKILARGDVARGWPQYVCSCDNGWWCELCNSAMICAEASLEAHLLGQKHQKNCDGNKLPRYQPNGGAEQAQIKFDVDGHLGQKKSTWPPYIGIVDNGQYKEWKCGLCNTTHWSDDCVDDHLISKRHQKNIVAGTGFHERIRVKHPLGRPVPGPRQPQQVPLPPGGQRIAPRVAIPPGAPSCTVGGVRPAGVPGSVWNRDQAASMGHQPMPAPVPPMKKDMGLTQEEALREEKDLLEKFMYVTDGELICQLCCEDLTRMAEQGVYTTGGQFKKHCESKDHLKHVLALTQAHVDYYQLLCDTTGHRRIYGLNHRTGELVMDSYFMQEPRKLVEMPKALSLIHGVPELPEGMIMCKFVPKAFEGYDYYEHNPAGKVKMDAWRKNQDKRVPWLQKVQLCAHEELCKPVWGDGALTPAPQAFFLFAIGVIFLLTGLKVFWQISTWESLPFTVLGHPCGHDAMLIRVNGRTDVVPVKYERIEVPFPNSSIVYRSGNVGRDGDGSQSNVNEHSVFPTTMREAPVRRVIANGDPEGMPSNLPCLSPRPSTATLNGVPHLSLPLESEPHKGYLSPPAPYPIWSARQPTVMRRTVSVGGAAFSKVPQPKPSLCPLSKLAQAQKKDEKPSIPSERGIAPPATSRVPLPSHHGRIRYSASGLLPSVASAPLHHPSMVYVPSTTSLVGGPTVDRLSSMEKVVRPRKPSLVQPTPREAGYTNHGMFESSSGSLSVHLESSLHESSQKITPSELTFGQELGAGEFGQVFRGSYKGKDVAIKKLFYDASWMTSSRHNEQVVRDLVREVESFRHLDHPGLVKFLGACLELPHLCLVTEYMPGGNLHQLLHVRRVRLTPAQRLKMSTQLTDAVAYLHAQKPVIVHRDLKTMNVVLDRGMNAKLCDFGLTEPMEFTHITRKSNGGSPRYMAPELFDERLRITERVDIWSLGCILIELFGGPQPYEGCDSLKELLKIMLVERRIPYVPPAIPAEVQRLIKSCLIFHAAKRPRAQALHERFKMLPSTFLYIMASEASCMACPFSASTLVHNWYEERLANEEAPQPKFGEKNLRKPESEISSVVHDRLHVLTRIGRMKQRDTSGTLLLDPRWRLFTSEQSDRFRPPPATSGAQAIEAPLINDETILELLYNERRQVPEDGVIPRFKPTEQHGYRSWDTTSGVAYTIPGPVEDIPLNSRSGNDRPAGISVLDEANAPRGLKVGCLTGERYIPISLEDGDVSAACLSTAVQSTEGTWLPGPDPGLSFVDDYGGMCCIVSVEYNIRKLH</sequence>
<keyword evidence="10" id="KW-1185">Reference proteome</keyword>
<dbReference type="InterPro" id="IPR003604">
    <property type="entry name" value="Matrin/U1-like-C_Znf_C2H2"/>
</dbReference>
<comment type="caution">
    <text evidence="9">The sequence shown here is derived from an EMBL/GenBank/DDBJ whole genome shotgun (WGS) entry which is preliminary data.</text>
</comment>
<dbReference type="EMBL" id="JAAPAO010000227">
    <property type="protein sequence ID" value="KAF4666744.1"/>
    <property type="molecule type" value="Genomic_DNA"/>
</dbReference>
<dbReference type="InterPro" id="IPR001245">
    <property type="entry name" value="Ser-Thr/Tyr_kinase_cat_dom"/>
</dbReference>
<reference evidence="9 10" key="1">
    <citation type="submission" date="2020-04" db="EMBL/GenBank/DDBJ databases">
        <title>Perkinsus chesapeaki whole genome sequence.</title>
        <authorList>
            <person name="Bogema D.R."/>
        </authorList>
    </citation>
    <scope>NUCLEOTIDE SEQUENCE [LARGE SCALE GENOMIC DNA]</scope>
    <source>
        <strain evidence="9">ATCC PRA-425</strain>
    </source>
</reference>
<feature type="region of interest" description="Disordered" evidence="7">
    <location>
        <begin position="1"/>
        <end position="55"/>
    </location>
</feature>
<dbReference type="InterPro" id="IPR051681">
    <property type="entry name" value="Ser/Thr_Kinases-Pseudokinases"/>
</dbReference>
<feature type="compositionally biased region" description="Basic and acidic residues" evidence="7">
    <location>
        <begin position="12"/>
        <end position="37"/>
    </location>
</feature>
<proteinExistence type="predicted"/>
<feature type="region of interest" description="Disordered" evidence="7">
    <location>
        <begin position="912"/>
        <end position="937"/>
    </location>
</feature>
<dbReference type="Gene3D" id="1.10.510.10">
    <property type="entry name" value="Transferase(Phosphotransferase) domain 1"/>
    <property type="match status" value="1"/>
</dbReference>
<dbReference type="Gene3D" id="3.30.200.20">
    <property type="entry name" value="Phosphorylase Kinase, domain 1"/>
    <property type="match status" value="1"/>
</dbReference>
<dbReference type="SMART" id="SM00451">
    <property type="entry name" value="ZnF_U1"/>
    <property type="match status" value="3"/>
</dbReference>
<accession>A0A7J6M5H1</accession>
<evidence type="ECO:0000256" key="4">
    <source>
        <dbReference type="ARBA" id="ARBA00022777"/>
    </source>
</evidence>
<dbReference type="InterPro" id="IPR036236">
    <property type="entry name" value="Znf_C2H2_sf"/>
</dbReference>
<protein>
    <submittedName>
        <fullName evidence="9">Mitogen-activated protein kinase kinase kinase 7</fullName>
    </submittedName>
</protein>
<organism evidence="9 10">
    <name type="scientific">Perkinsus chesapeaki</name>
    <name type="common">Clam parasite</name>
    <name type="synonym">Perkinsus andrewsi</name>
    <dbReference type="NCBI Taxonomy" id="330153"/>
    <lineage>
        <taxon>Eukaryota</taxon>
        <taxon>Sar</taxon>
        <taxon>Alveolata</taxon>
        <taxon>Perkinsozoa</taxon>
        <taxon>Perkinsea</taxon>
        <taxon>Perkinsida</taxon>
        <taxon>Perkinsidae</taxon>
        <taxon>Perkinsus</taxon>
    </lineage>
</organism>
<dbReference type="Proteomes" id="UP000591131">
    <property type="component" value="Unassembled WGS sequence"/>
</dbReference>
<dbReference type="OrthoDB" id="339325at2759"/>
<feature type="compositionally biased region" description="Basic residues" evidence="7">
    <location>
        <begin position="1"/>
        <end position="11"/>
    </location>
</feature>
<dbReference type="PANTHER" id="PTHR44329:SF288">
    <property type="entry name" value="MITOGEN-ACTIVATED PROTEIN KINASE KINASE KINASE 20"/>
    <property type="match status" value="1"/>
</dbReference>
<dbReference type="GO" id="GO:0008270">
    <property type="term" value="F:zinc ion binding"/>
    <property type="evidence" value="ECO:0007669"/>
    <property type="project" value="InterPro"/>
</dbReference>
<dbReference type="Pfam" id="PF07714">
    <property type="entry name" value="PK_Tyr_Ser-Thr"/>
    <property type="match status" value="1"/>
</dbReference>
<dbReference type="GO" id="GO:0003676">
    <property type="term" value="F:nucleic acid binding"/>
    <property type="evidence" value="ECO:0007669"/>
    <property type="project" value="InterPro"/>
</dbReference>
<dbReference type="InterPro" id="IPR008271">
    <property type="entry name" value="Ser/Thr_kinase_AS"/>
</dbReference>